<evidence type="ECO:0000256" key="1">
    <source>
        <dbReference type="ARBA" id="ARBA00023015"/>
    </source>
</evidence>
<evidence type="ECO:0000256" key="3">
    <source>
        <dbReference type="ARBA" id="ARBA00023163"/>
    </source>
</evidence>
<accession>A0A9W8NNV8</accession>
<sequence>MSRSGSSSAERITGSPAWTPEEDAQLKAAVAERGQSRKTIKWQSIARQFSNKTSQECRKRWYYHSSQPLRRGPWSREEDTKLCLGVRQFGTRWIKVAELVGSRNGDQCYKRWTDSLDPQIDKSPWTAEEDTILLESVQTMGRNWKEIVSARLPYRTGLAAKNRHSLLQRQIQNGQLAASNHSDESEDGSPPASTNPHSPDVCDNVMSDWSAHKGTPCDHHEPSFSMSDPYDGSIIGLDSVYWDVSTSMEQVEFLDNTDISTADSFSTLDFQAYSTSASTSQDWHSANGLFSGGDNTTLLDWEQSPRQHTEEPFLTPQGQSEYTTRDVILKATCYEGHAEFAMEEMAKLANGLTLGGRVKNFSFSAQ</sequence>
<dbReference type="PANTHER" id="PTHR46621:SF1">
    <property type="entry name" value="SNRNA-ACTIVATING PROTEIN COMPLEX SUBUNIT 4"/>
    <property type="match status" value="1"/>
</dbReference>
<organism evidence="8 9">
    <name type="scientific">Xylaria arbuscula</name>
    <dbReference type="NCBI Taxonomy" id="114810"/>
    <lineage>
        <taxon>Eukaryota</taxon>
        <taxon>Fungi</taxon>
        <taxon>Dikarya</taxon>
        <taxon>Ascomycota</taxon>
        <taxon>Pezizomycotina</taxon>
        <taxon>Sordariomycetes</taxon>
        <taxon>Xylariomycetidae</taxon>
        <taxon>Xylariales</taxon>
        <taxon>Xylariaceae</taxon>
        <taxon>Xylaria</taxon>
    </lineage>
</organism>
<reference evidence="8" key="1">
    <citation type="submission" date="2022-07" db="EMBL/GenBank/DDBJ databases">
        <title>Genome Sequence of Xylaria arbuscula.</title>
        <authorList>
            <person name="Buettner E."/>
        </authorList>
    </citation>
    <scope>NUCLEOTIDE SEQUENCE</scope>
    <source>
        <strain evidence="8">VT107</strain>
    </source>
</reference>
<dbReference type="InterPro" id="IPR001005">
    <property type="entry name" value="SANT/Myb"/>
</dbReference>
<dbReference type="PROSITE" id="PS51294">
    <property type="entry name" value="HTH_MYB"/>
    <property type="match status" value="3"/>
</dbReference>
<keyword evidence="2" id="KW-0238">DNA-binding</keyword>
<gene>
    <name evidence="8" type="ORF">NPX13_g476</name>
</gene>
<feature type="domain" description="HTH myb-type" evidence="7">
    <location>
        <begin position="66"/>
        <end position="120"/>
    </location>
</feature>
<feature type="domain" description="Myb-like" evidence="6">
    <location>
        <begin position="18"/>
        <end position="65"/>
    </location>
</feature>
<dbReference type="InterPro" id="IPR051575">
    <property type="entry name" value="Myb-like_DNA-bd"/>
</dbReference>
<dbReference type="EMBL" id="JANPWZ010000031">
    <property type="protein sequence ID" value="KAJ3580084.1"/>
    <property type="molecule type" value="Genomic_DNA"/>
</dbReference>
<dbReference type="Proteomes" id="UP001148614">
    <property type="component" value="Unassembled WGS sequence"/>
</dbReference>
<dbReference type="SUPFAM" id="SSF46689">
    <property type="entry name" value="Homeodomain-like"/>
    <property type="match status" value="2"/>
</dbReference>
<feature type="domain" description="Myb-like" evidence="6">
    <location>
        <begin position="66"/>
        <end position="116"/>
    </location>
</feature>
<protein>
    <submittedName>
        <fullName evidence="8">Uncharacterized protein</fullName>
    </submittedName>
</protein>
<feature type="region of interest" description="Disordered" evidence="5">
    <location>
        <begin position="174"/>
        <end position="207"/>
    </location>
</feature>
<feature type="region of interest" description="Disordered" evidence="5">
    <location>
        <begin position="1"/>
        <end position="22"/>
    </location>
</feature>
<dbReference type="InterPro" id="IPR017930">
    <property type="entry name" value="Myb_dom"/>
</dbReference>
<dbReference type="GO" id="GO:0042796">
    <property type="term" value="P:snRNA transcription by RNA polymerase III"/>
    <property type="evidence" value="ECO:0007669"/>
    <property type="project" value="TreeGrafter"/>
</dbReference>
<evidence type="ECO:0000313" key="9">
    <source>
        <dbReference type="Proteomes" id="UP001148614"/>
    </source>
</evidence>
<evidence type="ECO:0000259" key="6">
    <source>
        <dbReference type="PROSITE" id="PS50090"/>
    </source>
</evidence>
<feature type="domain" description="HTH myb-type" evidence="7">
    <location>
        <begin position="122"/>
        <end position="171"/>
    </location>
</feature>
<dbReference type="CDD" id="cd00167">
    <property type="entry name" value="SANT"/>
    <property type="match status" value="3"/>
</dbReference>
<comment type="caution">
    <text evidence="8">The sequence shown here is derived from an EMBL/GenBank/DDBJ whole genome shotgun (WGS) entry which is preliminary data.</text>
</comment>
<evidence type="ECO:0000256" key="5">
    <source>
        <dbReference type="SAM" id="MobiDB-lite"/>
    </source>
</evidence>
<name>A0A9W8NNV8_9PEZI</name>
<dbReference type="GO" id="GO:0019185">
    <property type="term" value="C:snRNA-activating protein complex"/>
    <property type="evidence" value="ECO:0007669"/>
    <property type="project" value="TreeGrafter"/>
</dbReference>
<dbReference type="GO" id="GO:0042795">
    <property type="term" value="P:snRNA transcription by RNA polymerase II"/>
    <property type="evidence" value="ECO:0007669"/>
    <property type="project" value="TreeGrafter"/>
</dbReference>
<keyword evidence="4" id="KW-0539">Nucleus</keyword>
<dbReference type="InterPro" id="IPR009057">
    <property type="entry name" value="Homeodomain-like_sf"/>
</dbReference>
<feature type="domain" description="HTH myb-type" evidence="7">
    <location>
        <begin position="17"/>
        <end position="61"/>
    </location>
</feature>
<keyword evidence="1" id="KW-0805">Transcription regulation</keyword>
<dbReference type="AlphaFoldDB" id="A0A9W8NNV8"/>
<dbReference type="GO" id="GO:0001006">
    <property type="term" value="F:RNA polymerase III type 3 promoter sequence-specific DNA binding"/>
    <property type="evidence" value="ECO:0007669"/>
    <property type="project" value="TreeGrafter"/>
</dbReference>
<dbReference type="PROSITE" id="PS50090">
    <property type="entry name" value="MYB_LIKE"/>
    <property type="match status" value="3"/>
</dbReference>
<dbReference type="PANTHER" id="PTHR46621">
    <property type="entry name" value="SNRNA-ACTIVATING PROTEIN COMPLEX SUBUNIT 4"/>
    <property type="match status" value="1"/>
</dbReference>
<feature type="domain" description="Myb-like" evidence="6">
    <location>
        <begin position="117"/>
        <end position="163"/>
    </location>
</feature>
<evidence type="ECO:0000259" key="7">
    <source>
        <dbReference type="PROSITE" id="PS51294"/>
    </source>
</evidence>
<dbReference type="Pfam" id="PF13921">
    <property type="entry name" value="Myb_DNA-bind_6"/>
    <property type="match status" value="1"/>
</dbReference>
<dbReference type="Pfam" id="PF00249">
    <property type="entry name" value="Myb_DNA-binding"/>
    <property type="match status" value="1"/>
</dbReference>
<dbReference type="GO" id="GO:0000978">
    <property type="term" value="F:RNA polymerase II cis-regulatory region sequence-specific DNA binding"/>
    <property type="evidence" value="ECO:0007669"/>
    <property type="project" value="TreeGrafter"/>
</dbReference>
<keyword evidence="3" id="KW-0804">Transcription</keyword>
<feature type="compositionally biased region" description="Polar residues" evidence="5">
    <location>
        <begin position="1"/>
        <end position="10"/>
    </location>
</feature>
<dbReference type="Gene3D" id="1.10.10.60">
    <property type="entry name" value="Homeodomain-like"/>
    <property type="match status" value="3"/>
</dbReference>
<dbReference type="VEuPathDB" id="FungiDB:F4678DRAFT_410202"/>
<evidence type="ECO:0000313" key="8">
    <source>
        <dbReference type="EMBL" id="KAJ3580084.1"/>
    </source>
</evidence>
<dbReference type="SMART" id="SM00717">
    <property type="entry name" value="SANT"/>
    <property type="match status" value="3"/>
</dbReference>
<evidence type="ECO:0000256" key="2">
    <source>
        <dbReference type="ARBA" id="ARBA00023125"/>
    </source>
</evidence>
<keyword evidence="9" id="KW-1185">Reference proteome</keyword>
<evidence type="ECO:0000256" key="4">
    <source>
        <dbReference type="ARBA" id="ARBA00023242"/>
    </source>
</evidence>
<proteinExistence type="predicted"/>